<reference evidence="1 2" key="1">
    <citation type="submission" date="2018-12" db="EMBL/GenBank/DDBJ databases">
        <authorList>
            <person name="Sun L."/>
            <person name="Chen Z."/>
        </authorList>
    </citation>
    <scope>NUCLEOTIDE SEQUENCE [LARGE SCALE GENOMIC DNA]</scope>
    <source>
        <strain evidence="1 2">LMG 29736</strain>
    </source>
</reference>
<sequence length="50" mass="5605">MNKKRFISAIQADSTFAKKICQLCAEICETCGNECKKHGRAESLNSQWAI</sequence>
<dbReference type="Proteomes" id="UP000287296">
    <property type="component" value="Unassembled WGS sequence"/>
</dbReference>
<accession>A0A429X5J1</accession>
<proteinExistence type="predicted"/>
<dbReference type="InterPro" id="IPR005560">
    <property type="entry name" value="Csp_YhjQ"/>
</dbReference>
<dbReference type="EMBL" id="QYTW02000019">
    <property type="protein sequence ID" value="RST58553.1"/>
    <property type="molecule type" value="Genomic_DNA"/>
</dbReference>
<name>A0A429X5J1_SIMTE</name>
<organism evidence="1 2">
    <name type="scientific">Siminovitchia terrae</name>
    <name type="common">Bacillus terrae</name>
    <dbReference type="NCBI Taxonomy" id="1914933"/>
    <lineage>
        <taxon>Bacteria</taxon>
        <taxon>Bacillati</taxon>
        <taxon>Bacillota</taxon>
        <taxon>Bacilli</taxon>
        <taxon>Bacillales</taxon>
        <taxon>Bacillaceae</taxon>
        <taxon>Siminovitchia</taxon>
    </lineage>
</organism>
<comment type="caution">
    <text evidence="1">The sequence shown here is derived from an EMBL/GenBank/DDBJ whole genome shotgun (WGS) entry which is preliminary data.</text>
</comment>
<dbReference type="OrthoDB" id="5396211at2"/>
<dbReference type="Gene3D" id="1.20.1270.360">
    <property type="match status" value="1"/>
</dbReference>
<evidence type="ECO:0000313" key="2">
    <source>
        <dbReference type="Proteomes" id="UP000287296"/>
    </source>
</evidence>
<dbReference type="AlphaFoldDB" id="A0A429X5J1"/>
<protein>
    <submittedName>
        <fullName evidence="1">Four-helix bundle copper-binding protein</fullName>
    </submittedName>
</protein>
<evidence type="ECO:0000313" key="1">
    <source>
        <dbReference type="EMBL" id="RST58553.1"/>
    </source>
</evidence>
<gene>
    <name evidence="1" type="ORF">D5F11_017170</name>
</gene>
<dbReference type="Pfam" id="PF03860">
    <property type="entry name" value="Csp"/>
    <property type="match status" value="1"/>
</dbReference>